<dbReference type="SUPFAM" id="SSF52540">
    <property type="entry name" value="P-loop containing nucleoside triphosphate hydrolases"/>
    <property type="match status" value="1"/>
</dbReference>
<keyword evidence="4 6" id="KW-0067">ATP-binding</keyword>
<proteinExistence type="inferred from homology"/>
<dbReference type="InterPro" id="IPR042174">
    <property type="entry name" value="RecF_2"/>
</dbReference>
<keyword evidence="6" id="KW-0234">DNA repair</keyword>
<dbReference type="Proteomes" id="UP000244519">
    <property type="component" value="Chromosome"/>
</dbReference>
<reference evidence="8 9" key="1">
    <citation type="journal article" date="2018" name="Genome Biol. Evol.">
        <title>The Genome Sequence of "Candidatus Fokinia solitaria": Insights on Reductive Evolution in Rickettsiales.</title>
        <authorList>
            <person name="Floriano A.M."/>
            <person name="Castelli M."/>
            <person name="Krenek S."/>
            <person name="Berendonk T.U."/>
            <person name="Bazzocchi C."/>
            <person name="Petroni G."/>
            <person name="Sassera D."/>
        </authorList>
    </citation>
    <scope>NUCLEOTIDE SEQUENCE [LARGE SCALE GENOMIC DNA]</scope>
    <source>
        <strain evidence="8">Rio ETE_ALG 3VII</strain>
    </source>
</reference>
<accession>A0A2U8BSV3</accession>
<evidence type="ECO:0000313" key="9">
    <source>
        <dbReference type="Proteomes" id="UP000244519"/>
    </source>
</evidence>
<protein>
    <recommendedName>
        <fullName evidence="6">DNA replication and repair protein RecF</fullName>
    </recommendedName>
</protein>
<keyword evidence="2 6" id="KW-0235">DNA replication</keyword>
<dbReference type="GO" id="GO:0006302">
    <property type="term" value="P:double-strand break repair"/>
    <property type="evidence" value="ECO:0007669"/>
    <property type="project" value="TreeGrafter"/>
</dbReference>
<keyword evidence="1 6" id="KW-0963">Cytoplasm</keyword>
<dbReference type="GO" id="GO:0009432">
    <property type="term" value="P:SOS response"/>
    <property type="evidence" value="ECO:0007669"/>
    <property type="project" value="UniProtKB-UniRule"/>
</dbReference>
<keyword evidence="6" id="KW-0742">SOS response</keyword>
<dbReference type="PANTHER" id="PTHR32182:SF19">
    <property type="entry name" value="HOMOLOGY WITH RECF PROTEIN"/>
    <property type="match status" value="1"/>
</dbReference>
<evidence type="ECO:0000256" key="1">
    <source>
        <dbReference type="ARBA" id="ARBA00022490"/>
    </source>
</evidence>
<dbReference type="NCBIfam" id="TIGR00611">
    <property type="entry name" value="recf"/>
    <property type="match status" value="1"/>
</dbReference>
<dbReference type="InterPro" id="IPR001238">
    <property type="entry name" value="DNA-binding_RecF"/>
</dbReference>
<keyword evidence="9" id="KW-1185">Reference proteome</keyword>
<dbReference type="AlphaFoldDB" id="A0A2U8BSV3"/>
<feature type="domain" description="RecF/RecN/SMC N-terminal" evidence="7">
    <location>
        <begin position="1"/>
        <end position="413"/>
    </location>
</feature>
<dbReference type="GO" id="GO:0005524">
    <property type="term" value="F:ATP binding"/>
    <property type="evidence" value="ECO:0007669"/>
    <property type="project" value="UniProtKB-UniRule"/>
</dbReference>
<dbReference type="GO" id="GO:0003697">
    <property type="term" value="F:single-stranded DNA binding"/>
    <property type="evidence" value="ECO:0007669"/>
    <property type="project" value="UniProtKB-UniRule"/>
</dbReference>
<organism evidence="8 9">
    <name type="scientific">Candidatus Fokinia solitaria</name>
    <dbReference type="NCBI Taxonomy" id="1802984"/>
    <lineage>
        <taxon>Bacteria</taxon>
        <taxon>Pseudomonadati</taxon>
        <taxon>Pseudomonadota</taxon>
        <taxon>Alphaproteobacteria</taxon>
        <taxon>Rickettsiales</taxon>
        <taxon>Candidatus Midichloriaceae</taxon>
        <taxon>Candidatus Fokinia</taxon>
    </lineage>
</organism>
<keyword evidence="6" id="KW-0227">DNA damage</keyword>
<dbReference type="InterPro" id="IPR003395">
    <property type="entry name" value="RecF/RecN/SMC_N"/>
</dbReference>
<evidence type="ECO:0000256" key="3">
    <source>
        <dbReference type="ARBA" id="ARBA00022741"/>
    </source>
</evidence>
<comment type="subcellular location">
    <subcellularLocation>
        <location evidence="6">Cytoplasm</location>
    </subcellularLocation>
</comment>
<keyword evidence="5 6" id="KW-0238">DNA-binding</keyword>
<feature type="binding site" evidence="6">
    <location>
        <begin position="29"/>
        <end position="36"/>
    </location>
    <ligand>
        <name>ATP</name>
        <dbReference type="ChEBI" id="CHEBI:30616"/>
    </ligand>
</feature>
<evidence type="ECO:0000313" key="8">
    <source>
        <dbReference type="EMBL" id="AWD33378.1"/>
    </source>
</evidence>
<evidence type="ECO:0000256" key="4">
    <source>
        <dbReference type="ARBA" id="ARBA00022840"/>
    </source>
</evidence>
<dbReference type="GO" id="GO:0005737">
    <property type="term" value="C:cytoplasm"/>
    <property type="evidence" value="ECO:0007669"/>
    <property type="project" value="UniProtKB-SubCell"/>
</dbReference>
<evidence type="ECO:0000256" key="2">
    <source>
        <dbReference type="ARBA" id="ARBA00022705"/>
    </source>
</evidence>
<comment type="function">
    <text evidence="6">The RecF protein is involved in DNA metabolism; it is required for DNA replication and normal SOS inducibility. RecF binds preferentially to single-stranded, linear DNA. It also seems to bind ATP.</text>
</comment>
<comment type="similarity">
    <text evidence="6">Belongs to the RecF family.</text>
</comment>
<dbReference type="PANTHER" id="PTHR32182">
    <property type="entry name" value="DNA REPLICATION AND REPAIR PROTEIN RECF"/>
    <property type="match status" value="1"/>
</dbReference>
<dbReference type="Gene3D" id="3.40.50.300">
    <property type="entry name" value="P-loop containing nucleotide triphosphate hydrolases"/>
    <property type="match status" value="1"/>
</dbReference>
<dbReference type="GO" id="GO:0000731">
    <property type="term" value="P:DNA synthesis involved in DNA repair"/>
    <property type="evidence" value="ECO:0007669"/>
    <property type="project" value="TreeGrafter"/>
</dbReference>
<name>A0A2U8BSV3_9RICK</name>
<dbReference type="KEGG" id="fso:Fsol_00593"/>
<evidence type="ECO:0000256" key="6">
    <source>
        <dbReference type="HAMAP-Rule" id="MF_00365"/>
    </source>
</evidence>
<gene>
    <name evidence="6" type="primary">recF</name>
    <name evidence="8" type="ORF">Fsol_00593</name>
</gene>
<evidence type="ECO:0000256" key="5">
    <source>
        <dbReference type="ARBA" id="ARBA00023125"/>
    </source>
</evidence>
<dbReference type="Pfam" id="PF02463">
    <property type="entry name" value="SMC_N"/>
    <property type="match status" value="1"/>
</dbReference>
<dbReference type="EMBL" id="CP025989">
    <property type="protein sequence ID" value="AWD33378.1"/>
    <property type="molecule type" value="Genomic_DNA"/>
</dbReference>
<dbReference type="InterPro" id="IPR027417">
    <property type="entry name" value="P-loop_NTPase"/>
</dbReference>
<dbReference type="GO" id="GO:0006260">
    <property type="term" value="P:DNA replication"/>
    <property type="evidence" value="ECO:0007669"/>
    <property type="project" value="UniProtKB-UniRule"/>
</dbReference>
<dbReference type="HAMAP" id="MF_00365">
    <property type="entry name" value="RecF"/>
    <property type="match status" value="1"/>
</dbReference>
<keyword evidence="3 6" id="KW-0547">Nucleotide-binding</keyword>
<sequence length="420" mass="48689">MLSKVKLHNFRNHKLREIIGNSPCNIILGRNGSGKTSILESISLLCAGRNLRGATYSEMLLNPMINFGHSQIEDEIKADTWQVKYFFESQNKNTLSNEIEMEYTKEQINKIITLNGKRIKNISELKGLCSFIYLTPKNEMIFACATSERRSFFDRMIHGIFPSHASLLSQYNHHIKSRLQTLKTSHDPLWLDAIENSLARLAAEITLNRGRFIRLMQYSYNMILSGSTEVDYIKKLFSEIPFIHLELKSQIFNECESFSEYYRDLKHMHDATFSISDDIMKFLDDTLISRIQEKYKSARKEDVLLKKSTFGSHKEDFIVFLSDERFDIKYCSVGEQKLCTMVVLLTYANLIHNLNMEDSQFFSNVILLLDDVISRLDQRYQTILLDALYRLGVQSWITAPQLEILNHASTITSLLNIITL</sequence>
<dbReference type="Gene3D" id="1.20.1050.90">
    <property type="entry name" value="RecF/RecN/SMC, N-terminal domain"/>
    <property type="match status" value="1"/>
</dbReference>
<evidence type="ECO:0000259" key="7">
    <source>
        <dbReference type="Pfam" id="PF02463"/>
    </source>
</evidence>